<dbReference type="CDD" id="cd19941">
    <property type="entry name" value="TIL"/>
    <property type="match status" value="1"/>
</dbReference>
<dbReference type="InterPro" id="IPR050780">
    <property type="entry name" value="Mucin_vWF_Thrombospondin_sf"/>
</dbReference>
<protein>
    <submittedName>
        <fullName evidence="5">Mucin-5B-like</fullName>
    </submittedName>
</protein>
<dbReference type="Pfam" id="PF23244">
    <property type="entry name" value="VWF"/>
    <property type="match status" value="1"/>
</dbReference>
<dbReference type="KEGG" id="char:122132972"/>
<dbReference type="RefSeq" id="XP_042564035.1">
    <property type="nucleotide sequence ID" value="XM_042708101.1"/>
</dbReference>
<dbReference type="GO" id="GO:0031012">
    <property type="term" value="C:extracellular matrix"/>
    <property type="evidence" value="ECO:0007669"/>
    <property type="project" value="TreeGrafter"/>
</dbReference>
<dbReference type="GeneID" id="122132972"/>
<dbReference type="Proteomes" id="UP000515152">
    <property type="component" value="Chromosome 6"/>
</dbReference>
<gene>
    <name evidence="5" type="primary">LOC122132972</name>
</gene>
<dbReference type="InterPro" id="IPR001846">
    <property type="entry name" value="VWF_type-D"/>
</dbReference>
<dbReference type="InterPro" id="IPR001007">
    <property type="entry name" value="VWF_dom"/>
</dbReference>
<dbReference type="Pfam" id="PF00094">
    <property type="entry name" value="VWD"/>
    <property type="match status" value="1"/>
</dbReference>
<evidence type="ECO:0000259" key="3">
    <source>
        <dbReference type="PROSITE" id="PS51233"/>
    </source>
</evidence>
<proteinExistence type="predicted"/>
<dbReference type="PANTHER" id="PTHR11339:SF408">
    <property type="entry name" value="MUCIN-5B"/>
    <property type="match status" value="1"/>
</dbReference>
<keyword evidence="1" id="KW-1015">Disulfide bond</keyword>
<keyword evidence="2" id="KW-0325">Glycoprotein</keyword>
<organism evidence="4 5">
    <name type="scientific">Clupea harengus</name>
    <name type="common">Atlantic herring</name>
    <dbReference type="NCBI Taxonomy" id="7950"/>
    <lineage>
        <taxon>Eukaryota</taxon>
        <taxon>Metazoa</taxon>
        <taxon>Chordata</taxon>
        <taxon>Craniata</taxon>
        <taxon>Vertebrata</taxon>
        <taxon>Euteleostomi</taxon>
        <taxon>Actinopterygii</taxon>
        <taxon>Neopterygii</taxon>
        <taxon>Teleostei</taxon>
        <taxon>Clupei</taxon>
        <taxon>Clupeiformes</taxon>
        <taxon>Clupeoidei</taxon>
        <taxon>Clupeidae</taxon>
        <taxon>Clupea</taxon>
    </lineage>
</organism>
<evidence type="ECO:0000256" key="1">
    <source>
        <dbReference type="ARBA" id="ARBA00023157"/>
    </source>
</evidence>
<dbReference type="SMART" id="SM00215">
    <property type="entry name" value="VWC_out"/>
    <property type="match status" value="1"/>
</dbReference>
<name>A0A8M1KN65_CLUHA</name>
<accession>A0A8M1KN65</accession>
<sequence>MSVQISTDCVSGCMCPSGLVSDGKGGCISEDDCPCIHNGVPHQPGETVKVDCNTCVCQARKWQCSTNQCHGTCAIYGDGHYITFDEKLFVFNGGCEYILVQDFCSNNKDNGTFRVITENIPCGTTGTTCSKAIKIFLGVRNLASFAK</sequence>
<dbReference type="AlphaFoldDB" id="A0A8M1KN65"/>
<reference evidence="5" key="1">
    <citation type="submission" date="2025-08" db="UniProtKB">
        <authorList>
            <consortium name="RefSeq"/>
        </authorList>
    </citation>
    <scope>IDENTIFICATION</scope>
</reference>
<evidence type="ECO:0000313" key="5">
    <source>
        <dbReference type="RefSeq" id="XP_042564035.1"/>
    </source>
</evidence>
<dbReference type="OrthoDB" id="160294at2759"/>
<dbReference type="GO" id="GO:0005615">
    <property type="term" value="C:extracellular space"/>
    <property type="evidence" value="ECO:0007669"/>
    <property type="project" value="TreeGrafter"/>
</dbReference>
<keyword evidence="4" id="KW-1185">Reference proteome</keyword>
<dbReference type="PANTHER" id="PTHR11339">
    <property type="entry name" value="EXTRACELLULAR MATRIX GLYCOPROTEIN RELATED"/>
    <property type="match status" value="1"/>
</dbReference>
<evidence type="ECO:0000256" key="2">
    <source>
        <dbReference type="ARBA" id="ARBA00023180"/>
    </source>
</evidence>
<feature type="domain" description="VWFD" evidence="3">
    <location>
        <begin position="71"/>
        <end position="147"/>
    </location>
</feature>
<evidence type="ECO:0000313" key="4">
    <source>
        <dbReference type="Proteomes" id="UP000515152"/>
    </source>
</evidence>
<dbReference type="PROSITE" id="PS51233">
    <property type="entry name" value="VWFD"/>
    <property type="match status" value="1"/>
</dbReference>